<organism evidence="6 7">
    <name type="scientific">Actinoallomurus vinaceus</name>
    <dbReference type="NCBI Taxonomy" id="1080074"/>
    <lineage>
        <taxon>Bacteria</taxon>
        <taxon>Bacillati</taxon>
        <taxon>Actinomycetota</taxon>
        <taxon>Actinomycetes</taxon>
        <taxon>Streptosporangiales</taxon>
        <taxon>Thermomonosporaceae</taxon>
        <taxon>Actinoallomurus</taxon>
    </lineage>
</organism>
<proteinExistence type="inferred from homology"/>
<dbReference type="PANTHER" id="PTHR30118:SF15">
    <property type="entry name" value="TRANSCRIPTIONAL REGULATORY PROTEIN"/>
    <property type="match status" value="1"/>
</dbReference>
<dbReference type="Proteomes" id="UP001501442">
    <property type="component" value="Unassembled WGS sequence"/>
</dbReference>
<evidence type="ECO:0000259" key="5">
    <source>
        <dbReference type="PROSITE" id="PS50931"/>
    </source>
</evidence>
<keyword evidence="4" id="KW-0804">Transcription</keyword>
<feature type="domain" description="HTH lysR-type" evidence="5">
    <location>
        <begin position="8"/>
        <end position="65"/>
    </location>
</feature>
<dbReference type="InterPro" id="IPR050389">
    <property type="entry name" value="LysR-type_TF"/>
</dbReference>
<accession>A0ABP8UAI1</accession>
<reference evidence="7" key="1">
    <citation type="journal article" date="2019" name="Int. J. Syst. Evol. Microbiol.">
        <title>The Global Catalogue of Microorganisms (GCM) 10K type strain sequencing project: providing services to taxonomists for standard genome sequencing and annotation.</title>
        <authorList>
            <consortium name="The Broad Institute Genomics Platform"/>
            <consortium name="The Broad Institute Genome Sequencing Center for Infectious Disease"/>
            <person name="Wu L."/>
            <person name="Ma J."/>
        </authorList>
    </citation>
    <scope>NUCLEOTIDE SEQUENCE [LARGE SCALE GENOMIC DNA]</scope>
    <source>
        <strain evidence="7">JCM 17939</strain>
    </source>
</reference>
<sequence length="302" mass="32571">MHAAHSKLDLNLLVALDALLEEGSVGGAALRLHLSSPAMSRTLARIRKALGDPVLVRSGQAMVPTPRALAIRAEVHELVERAAAVFSPRDLDLAALERTFTLQADDSIITVVGPALLDRIRRDAPGAALRFLPEGPEDTSGLRDGRVDLEIGVVDGAPPEVRVEPLIEDQPVGVVRAGHPLLDGEPTAERFAAADHLTVSRRGRLEGPIDERLAERGLRRRVVASAPTFSSALVMLAETDLVGRAGRRMHAPVLERFGLVAFDLPVETPSTMLAMAWHRRYEADAAHAWLRRCVRGVVAGGY</sequence>
<keyword evidence="7" id="KW-1185">Reference proteome</keyword>
<evidence type="ECO:0000256" key="3">
    <source>
        <dbReference type="ARBA" id="ARBA00023125"/>
    </source>
</evidence>
<dbReference type="SUPFAM" id="SSF53850">
    <property type="entry name" value="Periplasmic binding protein-like II"/>
    <property type="match status" value="1"/>
</dbReference>
<dbReference type="InterPro" id="IPR000847">
    <property type="entry name" value="LysR_HTH_N"/>
</dbReference>
<dbReference type="RefSeq" id="WP_345431551.1">
    <property type="nucleotide sequence ID" value="NZ_BAABHK010000004.1"/>
</dbReference>
<evidence type="ECO:0000256" key="2">
    <source>
        <dbReference type="ARBA" id="ARBA00023015"/>
    </source>
</evidence>
<dbReference type="CDD" id="cd08460">
    <property type="entry name" value="PBP2_DntR_like_1"/>
    <property type="match status" value="1"/>
</dbReference>
<comment type="caution">
    <text evidence="6">The sequence shown here is derived from an EMBL/GenBank/DDBJ whole genome shotgun (WGS) entry which is preliminary data.</text>
</comment>
<dbReference type="Pfam" id="PF00126">
    <property type="entry name" value="HTH_1"/>
    <property type="match status" value="1"/>
</dbReference>
<protein>
    <submittedName>
        <fullName evidence="6">LysR family transcriptional regulator</fullName>
    </submittedName>
</protein>
<dbReference type="InterPro" id="IPR005119">
    <property type="entry name" value="LysR_subst-bd"/>
</dbReference>
<keyword evidence="2" id="KW-0805">Transcription regulation</keyword>
<comment type="similarity">
    <text evidence="1">Belongs to the LysR transcriptional regulatory family.</text>
</comment>
<evidence type="ECO:0000256" key="4">
    <source>
        <dbReference type="ARBA" id="ARBA00023163"/>
    </source>
</evidence>
<dbReference type="EMBL" id="BAABHK010000004">
    <property type="protein sequence ID" value="GAA4625836.1"/>
    <property type="molecule type" value="Genomic_DNA"/>
</dbReference>
<evidence type="ECO:0000313" key="7">
    <source>
        <dbReference type="Proteomes" id="UP001501442"/>
    </source>
</evidence>
<evidence type="ECO:0000313" key="6">
    <source>
        <dbReference type="EMBL" id="GAA4625836.1"/>
    </source>
</evidence>
<dbReference type="SUPFAM" id="SSF46785">
    <property type="entry name" value="Winged helix' DNA-binding domain"/>
    <property type="match status" value="1"/>
</dbReference>
<dbReference type="Gene3D" id="3.40.190.10">
    <property type="entry name" value="Periplasmic binding protein-like II"/>
    <property type="match status" value="2"/>
</dbReference>
<evidence type="ECO:0000256" key="1">
    <source>
        <dbReference type="ARBA" id="ARBA00009437"/>
    </source>
</evidence>
<dbReference type="InterPro" id="IPR036390">
    <property type="entry name" value="WH_DNA-bd_sf"/>
</dbReference>
<dbReference type="Gene3D" id="1.10.10.10">
    <property type="entry name" value="Winged helix-like DNA-binding domain superfamily/Winged helix DNA-binding domain"/>
    <property type="match status" value="1"/>
</dbReference>
<name>A0ABP8UAI1_9ACTN</name>
<keyword evidence="3" id="KW-0238">DNA-binding</keyword>
<dbReference type="PROSITE" id="PS50931">
    <property type="entry name" value="HTH_LYSR"/>
    <property type="match status" value="1"/>
</dbReference>
<dbReference type="Pfam" id="PF03466">
    <property type="entry name" value="LysR_substrate"/>
    <property type="match status" value="1"/>
</dbReference>
<dbReference type="InterPro" id="IPR036388">
    <property type="entry name" value="WH-like_DNA-bd_sf"/>
</dbReference>
<gene>
    <name evidence="6" type="ORF">GCM10023196_031570</name>
</gene>
<dbReference type="PANTHER" id="PTHR30118">
    <property type="entry name" value="HTH-TYPE TRANSCRIPTIONAL REGULATOR LEUO-RELATED"/>
    <property type="match status" value="1"/>
</dbReference>